<name>S8E892_FOMSC</name>
<accession>S8E892</accession>
<dbReference type="InParanoid" id="S8E892"/>
<dbReference type="eggNOG" id="ENOG502SM1F">
    <property type="taxonomic scope" value="Eukaryota"/>
</dbReference>
<dbReference type="Proteomes" id="UP000015241">
    <property type="component" value="Unassembled WGS sequence"/>
</dbReference>
<dbReference type="STRING" id="743788.S8E892"/>
<evidence type="ECO:0000313" key="2">
    <source>
        <dbReference type="EMBL" id="EPT01192.1"/>
    </source>
</evidence>
<dbReference type="HOGENOM" id="CLU_033082_1_2_1"/>
<keyword evidence="3" id="KW-1185">Reference proteome</keyword>
<organism evidence="2 3">
    <name type="scientific">Fomitopsis schrenkii</name>
    <name type="common">Brown rot fungus</name>
    <dbReference type="NCBI Taxonomy" id="2126942"/>
    <lineage>
        <taxon>Eukaryota</taxon>
        <taxon>Fungi</taxon>
        <taxon>Dikarya</taxon>
        <taxon>Basidiomycota</taxon>
        <taxon>Agaricomycotina</taxon>
        <taxon>Agaricomycetes</taxon>
        <taxon>Polyporales</taxon>
        <taxon>Fomitopsis</taxon>
    </lineage>
</organism>
<dbReference type="InterPro" id="IPR000210">
    <property type="entry name" value="BTB/POZ_dom"/>
</dbReference>
<feature type="domain" description="BTB" evidence="1">
    <location>
        <begin position="26"/>
        <end position="93"/>
    </location>
</feature>
<dbReference type="PROSITE" id="PS50097">
    <property type="entry name" value="BTB"/>
    <property type="match status" value="1"/>
</dbReference>
<dbReference type="InterPro" id="IPR011333">
    <property type="entry name" value="SKP1/BTB/POZ_sf"/>
</dbReference>
<dbReference type="Gene3D" id="3.30.710.10">
    <property type="entry name" value="Potassium Channel Kv1.1, Chain A"/>
    <property type="match status" value="1"/>
</dbReference>
<gene>
    <name evidence="2" type="ORF">FOMPIDRAFT_1036355</name>
</gene>
<dbReference type="EMBL" id="KE504143">
    <property type="protein sequence ID" value="EPT01192.1"/>
    <property type="molecule type" value="Genomic_DNA"/>
</dbReference>
<dbReference type="Pfam" id="PF00651">
    <property type="entry name" value="BTB"/>
    <property type="match status" value="1"/>
</dbReference>
<dbReference type="OrthoDB" id="3220652at2759"/>
<sequence length="368" mass="41020">MSTFSGVRAATTLDDVIRSDIWFADGNIVLVAGGIAFKVHRGQLQRHSDVFRDLFSMPQPQVQDQALIDDCEWVELYDAPSDVLHLLSALYDGLYINKPSAVKFEVISGVLRLSSKYLIEHLRIRCIQWLRADWPSTLEGWERRERLATDDGKRYTPREWYAHPVRMINLARELSLDELLPAAFYDLSRYGPRKIASGTTIPPSPCVSDGAVTPSRPDSEERITLSGPDLYTALVGREAGQRFIATFIEKELSGRAVSAGCTARGRDSGRACRESFYFIMLNVLRAVGGISAGRDADPLYTLVQATEMLNRKDFTDGEKQCGLQICEPCKVDFAKTAARAREDVWVLLPSWFGLQEAAAASSDVQMAC</sequence>
<dbReference type="AlphaFoldDB" id="S8E892"/>
<protein>
    <recommendedName>
        <fullName evidence="1">BTB domain-containing protein</fullName>
    </recommendedName>
</protein>
<proteinExistence type="predicted"/>
<dbReference type="SUPFAM" id="SSF54695">
    <property type="entry name" value="POZ domain"/>
    <property type="match status" value="1"/>
</dbReference>
<dbReference type="SMART" id="SM00225">
    <property type="entry name" value="BTB"/>
    <property type="match status" value="1"/>
</dbReference>
<reference evidence="2 3" key="1">
    <citation type="journal article" date="2012" name="Science">
        <title>The Paleozoic origin of enzymatic lignin decomposition reconstructed from 31 fungal genomes.</title>
        <authorList>
            <person name="Floudas D."/>
            <person name="Binder M."/>
            <person name="Riley R."/>
            <person name="Barry K."/>
            <person name="Blanchette R.A."/>
            <person name="Henrissat B."/>
            <person name="Martinez A.T."/>
            <person name="Otillar R."/>
            <person name="Spatafora J.W."/>
            <person name="Yadav J.S."/>
            <person name="Aerts A."/>
            <person name="Benoit I."/>
            <person name="Boyd A."/>
            <person name="Carlson A."/>
            <person name="Copeland A."/>
            <person name="Coutinho P.M."/>
            <person name="de Vries R.P."/>
            <person name="Ferreira P."/>
            <person name="Findley K."/>
            <person name="Foster B."/>
            <person name="Gaskell J."/>
            <person name="Glotzer D."/>
            <person name="Gorecki P."/>
            <person name="Heitman J."/>
            <person name="Hesse C."/>
            <person name="Hori C."/>
            <person name="Igarashi K."/>
            <person name="Jurgens J.A."/>
            <person name="Kallen N."/>
            <person name="Kersten P."/>
            <person name="Kohler A."/>
            <person name="Kuees U."/>
            <person name="Kumar T.K.A."/>
            <person name="Kuo A."/>
            <person name="LaButti K."/>
            <person name="Larrondo L.F."/>
            <person name="Lindquist E."/>
            <person name="Ling A."/>
            <person name="Lombard V."/>
            <person name="Lucas S."/>
            <person name="Lundell T."/>
            <person name="Martin R."/>
            <person name="McLaughlin D.J."/>
            <person name="Morgenstern I."/>
            <person name="Morin E."/>
            <person name="Murat C."/>
            <person name="Nagy L.G."/>
            <person name="Nolan M."/>
            <person name="Ohm R.A."/>
            <person name="Patyshakuliyeva A."/>
            <person name="Rokas A."/>
            <person name="Ruiz-Duenas F.J."/>
            <person name="Sabat G."/>
            <person name="Salamov A."/>
            <person name="Samejima M."/>
            <person name="Schmutz J."/>
            <person name="Slot J.C."/>
            <person name="St John F."/>
            <person name="Stenlid J."/>
            <person name="Sun H."/>
            <person name="Sun S."/>
            <person name="Syed K."/>
            <person name="Tsang A."/>
            <person name="Wiebenga A."/>
            <person name="Young D."/>
            <person name="Pisabarro A."/>
            <person name="Eastwood D.C."/>
            <person name="Martin F."/>
            <person name="Cullen D."/>
            <person name="Grigoriev I.V."/>
            <person name="Hibbett D.S."/>
        </authorList>
    </citation>
    <scope>NUCLEOTIDE SEQUENCE</scope>
    <source>
        <strain evidence="3">FP-58527</strain>
    </source>
</reference>
<evidence type="ECO:0000259" key="1">
    <source>
        <dbReference type="PROSITE" id="PS50097"/>
    </source>
</evidence>
<evidence type="ECO:0000313" key="3">
    <source>
        <dbReference type="Proteomes" id="UP000015241"/>
    </source>
</evidence>